<organism evidence="1 2">
    <name type="scientific">Candidatus Enterovibrio escicola</name>
    <dbReference type="NCBI Taxonomy" id="1927127"/>
    <lineage>
        <taxon>Bacteria</taxon>
        <taxon>Pseudomonadati</taxon>
        <taxon>Pseudomonadota</taxon>
        <taxon>Gammaproteobacteria</taxon>
        <taxon>Vibrionales</taxon>
        <taxon>Vibrionaceae</taxon>
        <taxon>Enterovibrio</taxon>
    </lineage>
</organism>
<evidence type="ECO:0000313" key="1">
    <source>
        <dbReference type="EMBL" id="PCS21805.1"/>
    </source>
</evidence>
<keyword evidence="2" id="KW-1185">Reference proteome</keyword>
<dbReference type="Proteomes" id="UP000219020">
    <property type="component" value="Unassembled WGS sequence"/>
</dbReference>
<reference evidence="2" key="1">
    <citation type="submission" date="2017-04" db="EMBL/GenBank/DDBJ databases">
        <title>Genome evolution of the luminous symbionts of deep sea anglerfish.</title>
        <authorList>
            <person name="Hendry T.A."/>
        </authorList>
    </citation>
    <scope>NUCLEOTIDE SEQUENCE [LARGE SCALE GENOMIC DNA]</scope>
</reference>
<evidence type="ECO:0008006" key="3">
    <source>
        <dbReference type="Google" id="ProtNLM"/>
    </source>
</evidence>
<dbReference type="AlphaFoldDB" id="A0A2A5T0W3"/>
<accession>A0A2A5T0W3</accession>
<gene>
    <name evidence="1" type="ORF">BTN49_2626</name>
</gene>
<protein>
    <recommendedName>
        <fullName evidence="3">Mobile element protein</fullName>
    </recommendedName>
</protein>
<evidence type="ECO:0000313" key="2">
    <source>
        <dbReference type="Proteomes" id="UP000219020"/>
    </source>
</evidence>
<sequence length="38" mass="4459">MGKEKKAKYQISNWKQYNQALVNRSSVTVWMNDVTIKA</sequence>
<dbReference type="EMBL" id="NBYY01000030">
    <property type="protein sequence ID" value="PCS21805.1"/>
    <property type="molecule type" value="Genomic_DNA"/>
</dbReference>
<name>A0A2A5T0W3_9GAMM</name>
<comment type="caution">
    <text evidence="1">The sequence shown here is derived from an EMBL/GenBank/DDBJ whole genome shotgun (WGS) entry which is preliminary data.</text>
</comment>
<proteinExistence type="predicted"/>